<gene>
    <name evidence="3" type="ORF">SAMN04489717_1224</name>
</gene>
<feature type="compositionally biased region" description="Low complexity" evidence="1">
    <location>
        <begin position="93"/>
        <end position="115"/>
    </location>
</feature>
<dbReference type="EMBL" id="LT629732">
    <property type="protein sequence ID" value="SDR97870.1"/>
    <property type="molecule type" value="Genomic_DNA"/>
</dbReference>
<feature type="compositionally biased region" description="Low complexity" evidence="1">
    <location>
        <begin position="63"/>
        <end position="72"/>
    </location>
</feature>
<dbReference type="AlphaFoldDB" id="A0A1H1NGC1"/>
<evidence type="ECO:0008006" key="5">
    <source>
        <dbReference type="Google" id="ProtNLM"/>
    </source>
</evidence>
<evidence type="ECO:0000313" key="4">
    <source>
        <dbReference type="Proteomes" id="UP000198983"/>
    </source>
</evidence>
<feature type="region of interest" description="Disordered" evidence="1">
    <location>
        <begin position="277"/>
        <end position="310"/>
    </location>
</feature>
<dbReference type="Proteomes" id="UP000198983">
    <property type="component" value="Chromosome I"/>
</dbReference>
<feature type="transmembrane region" description="Helical" evidence="2">
    <location>
        <begin position="178"/>
        <end position="201"/>
    </location>
</feature>
<keyword evidence="2" id="KW-1133">Transmembrane helix</keyword>
<evidence type="ECO:0000256" key="2">
    <source>
        <dbReference type="SAM" id="Phobius"/>
    </source>
</evidence>
<feature type="compositionally biased region" description="Low complexity" evidence="1">
    <location>
        <begin position="26"/>
        <end position="36"/>
    </location>
</feature>
<evidence type="ECO:0000256" key="1">
    <source>
        <dbReference type="SAM" id="MobiDB-lite"/>
    </source>
</evidence>
<reference evidence="3 4" key="1">
    <citation type="submission" date="2016-10" db="EMBL/GenBank/DDBJ databases">
        <authorList>
            <person name="de Groot N.N."/>
        </authorList>
    </citation>
    <scope>NUCLEOTIDE SEQUENCE [LARGE SCALE GENOMIC DNA]</scope>
    <source>
        <strain evidence="3 4">DSM 22024</strain>
    </source>
</reference>
<feature type="transmembrane region" description="Helical" evidence="2">
    <location>
        <begin position="125"/>
        <end position="146"/>
    </location>
</feature>
<keyword evidence="2" id="KW-0472">Membrane</keyword>
<name>A0A1H1NGC1_9ACTN</name>
<feature type="transmembrane region" description="Helical" evidence="2">
    <location>
        <begin position="246"/>
        <end position="268"/>
    </location>
</feature>
<keyword evidence="2" id="KW-0812">Transmembrane</keyword>
<feature type="compositionally biased region" description="Low complexity" evidence="1">
    <location>
        <begin position="282"/>
        <end position="293"/>
    </location>
</feature>
<feature type="region of interest" description="Disordered" evidence="1">
    <location>
        <begin position="24"/>
        <end position="119"/>
    </location>
</feature>
<proteinExistence type="predicted"/>
<feature type="transmembrane region" description="Helical" evidence="2">
    <location>
        <begin position="213"/>
        <end position="234"/>
    </location>
</feature>
<sequence>MRCARCGYDNPDNPRTCARCGLALADSSDPVGDPVGDPGGRDVSDPAEGRPSPVQPSWRRPAEAPAESPPWSGSVDAAPWQTPPRRGTPPNRPATDSPASTSPAAGSPPVAAEPPRAASGRPNTLGRVLVVLLAIEVVLAVVYAVFSLGPRRGVFAALAADPAGVDSAEAAASDRTNLALFTALGLCTLVAVVLGAWWASLAGRASRSRPVRWGPAWWIVTVAAAVVIGAALVLHAGEDTGRIATGYVLLGLGCVLLAGSAGWAMLVVRRHGGRQGAVDSDAAGATGQAGSGAERSQAGPDSEGPGHLVR</sequence>
<organism evidence="3 4">
    <name type="scientific">Actinopolymorpha singaporensis</name>
    <dbReference type="NCBI Taxonomy" id="117157"/>
    <lineage>
        <taxon>Bacteria</taxon>
        <taxon>Bacillati</taxon>
        <taxon>Actinomycetota</taxon>
        <taxon>Actinomycetes</taxon>
        <taxon>Propionibacteriales</taxon>
        <taxon>Actinopolymorphaceae</taxon>
        <taxon>Actinopolymorpha</taxon>
    </lineage>
</organism>
<accession>A0A1H1NGC1</accession>
<feature type="compositionally biased region" description="Basic and acidic residues" evidence="1">
    <location>
        <begin position="39"/>
        <end position="48"/>
    </location>
</feature>
<protein>
    <recommendedName>
        <fullName evidence="5">Zinc-ribbon domain-containing protein</fullName>
    </recommendedName>
</protein>
<evidence type="ECO:0000313" key="3">
    <source>
        <dbReference type="EMBL" id="SDR97870.1"/>
    </source>
</evidence>
<keyword evidence="4" id="KW-1185">Reference proteome</keyword>